<feature type="region of interest" description="Disordered" evidence="1">
    <location>
        <begin position="390"/>
        <end position="412"/>
    </location>
</feature>
<proteinExistence type="predicted"/>
<feature type="chain" id="PRO_5034818671" evidence="2">
    <location>
        <begin position="28"/>
        <end position="751"/>
    </location>
</feature>
<dbReference type="Proteomes" id="UP000652219">
    <property type="component" value="Unassembled WGS sequence"/>
</dbReference>
<reference evidence="3 4" key="1">
    <citation type="journal article" date="2020" name="Phytopathology">
        <title>Genome Sequence Resources of Colletotrichum truncatum, C. plurivorum, C. musicola, and C. sojae: Four Species Pathogenic to Soybean (Glycine max).</title>
        <authorList>
            <person name="Rogerio F."/>
            <person name="Boufleur T.R."/>
            <person name="Ciampi-Guillardi M."/>
            <person name="Sukno S.A."/>
            <person name="Thon M.R."/>
            <person name="Massola Junior N.S."/>
            <person name="Baroncelli R."/>
        </authorList>
    </citation>
    <scope>NUCLEOTIDE SEQUENCE [LARGE SCALE GENOMIC DNA]</scope>
    <source>
        <strain evidence="3 4">LFN0009</strain>
    </source>
</reference>
<evidence type="ECO:0000256" key="1">
    <source>
        <dbReference type="SAM" id="MobiDB-lite"/>
    </source>
</evidence>
<keyword evidence="2" id="KW-0732">Signal</keyword>
<evidence type="ECO:0000313" key="3">
    <source>
        <dbReference type="EMBL" id="KAF6804322.1"/>
    </source>
</evidence>
<name>A0A8H6J0V4_9PEZI</name>
<sequence length="751" mass="81859">MHLGTMAPLPALILTTCMLVSLDRVAAQGGPAVLDLGNLADYNARSDKQPASFPAGDVIWLSGSEKIGFDVAFSPALKANIKKTMDEKCKDPGQGCYEAINKALTSAYMDVDPGVDRRHFGHMLSKTVKGGAQRLAMPIVVFFTSFNVFLAKWKENQGSFDTPNLFVPHVQASAAGAVAEATEIVVSAAGSVQGTYKPVLATATITGSVTPALVPVTKETDDLKVGDAIFTMEKHLADKVEEIMRISRHCQDGTDFRNGIIDPLVLDRRQGNNNNKPGNRRAWLGSTLCAVQGVIQNALPDAPLGDLAVGAMNAPEMPLPQPGDTQEAIAQALNFADDFAPMLQMPAERAENMARIVWDLAENIFNDFVEGAIDRHLSDRNVIRESKLRKKITPDPTPRPTPTGQSPITSCASTTERERCRAYCGDVGMIETCETACETKTECQTAAETGPAGTKSIVTLTTAYWMYNDPIMVPSPTAAAMPDCDANKGGGMPAEIFSGPEFNVTKDFCRELDKGDGSSSLSWFVDGRGQYLSPKSRRAPPSSPKQYEDYKVQLEWEPTKKAFAKECTRFDACFEAFKSAASSPCGRAGGGQNVMASEGSFDRGCGKYKWSITPPKPREPGTRYKPLNGPGEQFCHNEFNFPKHKDVRREDVINQASYACAAAPQKFTKDTPRWQKKYTVSGTDYFFSIEWRGGCRTDVEEQDIGKLDGKNSYPNCWHMMHDSWAKCNNGGVGGNRQAGCLEYTFSPHMAE</sequence>
<feature type="signal peptide" evidence="2">
    <location>
        <begin position="1"/>
        <end position="27"/>
    </location>
</feature>
<dbReference type="AlphaFoldDB" id="A0A8H6J0V4"/>
<evidence type="ECO:0000313" key="4">
    <source>
        <dbReference type="Proteomes" id="UP000652219"/>
    </source>
</evidence>
<dbReference type="EMBL" id="WIGN01000212">
    <property type="protein sequence ID" value="KAF6804322.1"/>
    <property type="molecule type" value="Genomic_DNA"/>
</dbReference>
<comment type="caution">
    <text evidence="3">The sequence shown here is derived from an EMBL/GenBank/DDBJ whole genome shotgun (WGS) entry which is preliminary data.</text>
</comment>
<gene>
    <name evidence="3" type="ORF">CSOJ01_10291</name>
</gene>
<keyword evidence="4" id="KW-1185">Reference proteome</keyword>
<accession>A0A8H6J0V4</accession>
<evidence type="ECO:0000256" key="2">
    <source>
        <dbReference type="SAM" id="SignalP"/>
    </source>
</evidence>
<organism evidence="3 4">
    <name type="scientific">Colletotrichum sojae</name>
    <dbReference type="NCBI Taxonomy" id="2175907"/>
    <lineage>
        <taxon>Eukaryota</taxon>
        <taxon>Fungi</taxon>
        <taxon>Dikarya</taxon>
        <taxon>Ascomycota</taxon>
        <taxon>Pezizomycotina</taxon>
        <taxon>Sordariomycetes</taxon>
        <taxon>Hypocreomycetidae</taxon>
        <taxon>Glomerellales</taxon>
        <taxon>Glomerellaceae</taxon>
        <taxon>Colletotrichum</taxon>
        <taxon>Colletotrichum orchidearum species complex</taxon>
    </lineage>
</organism>
<protein>
    <submittedName>
        <fullName evidence="3">Uncharacterized protein</fullName>
    </submittedName>
</protein>